<dbReference type="PANTHER" id="PTHR21310:SF37">
    <property type="entry name" value="AMINOGLYCOSIDE PHOSPHOTRANSFERASE DOMAIN-CONTAINING PROTEIN"/>
    <property type="match status" value="1"/>
</dbReference>
<dbReference type="Gene3D" id="1.10.1070.11">
    <property type="entry name" value="Phosphatidylinositol 3-/4-kinase, catalytic domain"/>
    <property type="match status" value="1"/>
</dbReference>
<evidence type="ECO:0000313" key="3">
    <source>
        <dbReference type="Proteomes" id="UP000002058"/>
    </source>
</evidence>
<dbReference type="HOGENOM" id="CLU_025005_3_1_1"/>
<dbReference type="eggNOG" id="ENOG502QQYZ">
    <property type="taxonomic scope" value="Eukaryota"/>
</dbReference>
<keyword evidence="3" id="KW-1185">Reference proteome</keyword>
<evidence type="ECO:0008006" key="4">
    <source>
        <dbReference type="Google" id="ProtNLM"/>
    </source>
</evidence>
<dbReference type="OrthoDB" id="4193134at2759"/>
<protein>
    <recommendedName>
        <fullName evidence="4">Aminoglycoside phosphotransferase domain-containing protein</fullName>
    </recommendedName>
</protein>
<dbReference type="OMA" id="IMISMAR"/>
<dbReference type="EMBL" id="CH476619">
    <property type="protein sequence ID" value="EEP82907.1"/>
    <property type="molecule type" value="Genomic_DNA"/>
</dbReference>
<reference evidence="3" key="1">
    <citation type="journal article" date="2009" name="Genome Res.">
        <title>Comparative genomic analyses of the human fungal pathogens Coccidioides and their relatives.</title>
        <authorList>
            <person name="Sharpton T.J."/>
            <person name="Stajich J.E."/>
            <person name="Rounsley S.D."/>
            <person name="Gardner M.J."/>
            <person name="Wortman J.R."/>
            <person name="Jordar V.S."/>
            <person name="Maiti R."/>
            <person name="Kodira C.D."/>
            <person name="Neafsey D.E."/>
            <person name="Zeng Q."/>
            <person name="Hung C.-Y."/>
            <person name="McMahan C."/>
            <person name="Muszewska A."/>
            <person name="Grynberg M."/>
            <person name="Mandel M.A."/>
            <person name="Kellner E.M."/>
            <person name="Barker B.M."/>
            <person name="Galgiani J.N."/>
            <person name="Orbach M.J."/>
            <person name="Kirkland T.N."/>
            <person name="Cole G.T."/>
            <person name="Henn M.R."/>
            <person name="Birren B.W."/>
            <person name="Taylor J.W."/>
        </authorList>
    </citation>
    <scope>NUCLEOTIDE SEQUENCE [LARGE SCALE GENOMIC DNA]</scope>
    <source>
        <strain evidence="3">UAMH 1704</strain>
    </source>
</reference>
<gene>
    <name evidence="2" type="ORF">UREG_07772</name>
</gene>
<dbReference type="KEGG" id="ure:UREG_07772"/>
<accession>C4K021</accession>
<name>C4K021_UNCRE</name>
<dbReference type="InterPro" id="IPR051678">
    <property type="entry name" value="AGP_Transferase"/>
</dbReference>
<dbReference type="Proteomes" id="UP000002058">
    <property type="component" value="Unassembled WGS sequence"/>
</dbReference>
<dbReference type="RefSeq" id="XP_002582999.1">
    <property type="nucleotide sequence ID" value="XM_002582953.1"/>
</dbReference>
<dbReference type="VEuPathDB" id="FungiDB:UREG_07772"/>
<dbReference type="AlphaFoldDB" id="C4K021"/>
<dbReference type="PANTHER" id="PTHR21310">
    <property type="entry name" value="AMINOGLYCOSIDE PHOSPHOTRANSFERASE-RELATED-RELATED"/>
    <property type="match status" value="1"/>
</dbReference>
<feature type="region of interest" description="Disordered" evidence="1">
    <location>
        <begin position="1"/>
        <end position="38"/>
    </location>
</feature>
<dbReference type="InParanoid" id="C4K021"/>
<feature type="compositionally biased region" description="Polar residues" evidence="1">
    <location>
        <begin position="1"/>
        <end position="13"/>
    </location>
</feature>
<dbReference type="InterPro" id="IPR036940">
    <property type="entry name" value="PI3/4_kinase_cat_sf"/>
</dbReference>
<organism evidence="2 3">
    <name type="scientific">Uncinocarpus reesii (strain UAMH 1704)</name>
    <dbReference type="NCBI Taxonomy" id="336963"/>
    <lineage>
        <taxon>Eukaryota</taxon>
        <taxon>Fungi</taxon>
        <taxon>Dikarya</taxon>
        <taxon>Ascomycota</taxon>
        <taxon>Pezizomycotina</taxon>
        <taxon>Eurotiomycetes</taxon>
        <taxon>Eurotiomycetidae</taxon>
        <taxon>Onygenales</taxon>
        <taxon>Onygenaceae</taxon>
        <taxon>Uncinocarpus</taxon>
    </lineage>
</organism>
<dbReference type="SUPFAM" id="SSF56112">
    <property type="entry name" value="Protein kinase-like (PK-like)"/>
    <property type="match status" value="1"/>
</dbReference>
<evidence type="ECO:0000256" key="1">
    <source>
        <dbReference type="SAM" id="MobiDB-lite"/>
    </source>
</evidence>
<dbReference type="InterPro" id="IPR011009">
    <property type="entry name" value="Kinase-like_dom_sf"/>
</dbReference>
<sequence length="566" mass="65595">MDSAKVETQNATEDINRDAETKPPVAPSNGSTNKNPKPRLKKALLKQFITLSEAHDAEEDMRAELQYALKRTKFYTYFEQRLDQIRQLVAFHCGLNPDQVQVPEIFENNALVWLHGTFNMCIPLRIKNPGPSLPSKLAFRVPLPYRVGEDAYPGNSEEKLRSETATYIWIEKNCPDIPIPKLRGFGMPNGLSFCDPSFVPLWDRAKFYIRRFVNLLLKRQSDMSNFVLQKRNVVLEHGYMLIDWIEYDDVQMLSNTFQLPHTDLQTENLYRSMSKIMISLAKVPQPRIGSWTINNDGRISLTNRPMFCHLNILENWYIPTDIPRNMTYTSADSFYLDLLAGHDNRLQHQANAAFNDDDARGQAADILLMRALLHKFTDRRLRDGPFVMQLTDMHCSNILVDKDWNIKHVIDLEWACSLPLETLLPPFWLTEEAIDTLTGDKYEKFKTQYERFVEVFEEEEMRVNAPLQLNGTALLRAAPMKTSLNEARFFYLWALQSPKGLFNVSRQHLHSMFDKVSRGTLIDAISPFWTPGMACFVKSKLDKYNQYLQDVFDIFNSEKSGKAYYV</sequence>
<evidence type="ECO:0000313" key="2">
    <source>
        <dbReference type="EMBL" id="EEP82907.1"/>
    </source>
</evidence>
<dbReference type="GeneID" id="8442299"/>
<proteinExistence type="predicted"/>